<accession>A0A6J8DRB6</accession>
<evidence type="ECO:0000259" key="1">
    <source>
        <dbReference type="Pfam" id="PF20231"/>
    </source>
</evidence>
<sequence>MTDDYLDYHWQSSRLGTIPSRYVEVYSTFNRAGFSTSYKSTLSRIDQICESFDIPVKNWAKAVSEQHNQDTISTDLSSIERDNELLTPSTPFTCSEESPVIYIAEPISISAASDSDVHMDTTLQKTPGNYTLQDNTSPGDHCYAQTVERDNELVTPSTPFTCSEESPVIYIAEPISTSAASDSDVHMDTTLQKTPGNYIHQDNTSPDMDSSFTKTADDAISENTSFEIVMGNLNCRQKTRHKTLETSNKTHNLVHSIAVQHRITDNTKDALHPQADILSIHNEAFIPNHEDYEALHSNFRTLIKRALVEFVPTLKDSQDLVEFHIQHPYSELSAKKSNVIPLGILEKDENITEQMIQVVEHLQQYVPRTTDGKMMPILLGGDALSVERGEAASRARLDAITAEDRLDGFIWKSEDWHGYVISLQVKNAVNDCREFLRFVIKGHILLAAMQILGLTSLDDFETKVGKDDIEKKSFLDKLANDIVTQFVATKEFKFDQLGKHQQENDDRRKCGYPGCPKTFAVDGSCRQKHRDNCQYKHFQHLSEGNHADNTSSCNSATTNSSLKKEDFKFNYACYVLRVGPR</sequence>
<dbReference type="EMBL" id="CACVKT020007831">
    <property type="protein sequence ID" value="CAC5411173.1"/>
    <property type="molecule type" value="Genomic_DNA"/>
</dbReference>
<feature type="domain" description="DUF6589" evidence="1">
    <location>
        <begin position="282"/>
        <end position="418"/>
    </location>
</feature>
<reference evidence="2 3" key="1">
    <citation type="submission" date="2020-06" db="EMBL/GenBank/DDBJ databases">
        <authorList>
            <person name="Li R."/>
            <person name="Bekaert M."/>
        </authorList>
    </citation>
    <scope>NUCLEOTIDE SEQUENCE [LARGE SCALE GENOMIC DNA]</scope>
    <source>
        <strain evidence="3">wild</strain>
    </source>
</reference>
<dbReference type="Proteomes" id="UP000507470">
    <property type="component" value="Unassembled WGS sequence"/>
</dbReference>
<protein>
    <recommendedName>
        <fullName evidence="1">DUF6589 domain-containing protein</fullName>
    </recommendedName>
</protein>
<name>A0A6J8DRB6_MYTCO</name>
<dbReference type="AlphaFoldDB" id="A0A6J8DRB6"/>
<keyword evidence="3" id="KW-1185">Reference proteome</keyword>
<dbReference type="InterPro" id="IPR046496">
    <property type="entry name" value="DUF6589"/>
</dbReference>
<dbReference type="OrthoDB" id="5966867at2759"/>
<evidence type="ECO:0000313" key="3">
    <source>
        <dbReference type="Proteomes" id="UP000507470"/>
    </source>
</evidence>
<organism evidence="2 3">
    <name type="scientific">Mytilus coruscus</name>
    <name type="common">Sea mussel</name>
    <dbReference type="NCBI Taxonomy" id="42192"/>
    <lineage>
        <taxon>Eukaryota</taxon>
        <taxon>Metazoa</taxon>
        <taxon>Spiralia</taxon>
        <taxon>Lophotrochozoa</taxon>
        <taxon>Mollusca</taxon>
        <taxon>Bivalvia</taxon>
        <taxon>Autobranchia</taxon>
        <taxon>Pteriomorphia</taxon>
        <taxon>Mytilida</taxon>
        <taxon>Mytiloidea</taxon>
        <taxon>Mytilidae</taxon>
        <taxon>Mytilinae</taxon>
        <taxon>Mytilus</taxon>
    </lineage>
</organism>
<dbReference type="Pfam" id="PF20231">
    <property type="entry name" value="DUF6589"/>
    <property type="match status" value="1"/>
</dbReference>
<gene>
    <name evidence="2" type="ORF">MCOR_44296</name>
</gene>
<evidence type="ECO:0000313" key="2">
    <source>
        <dbReference type="EMBL" id="CAC5411173.1"/>
    </source>
</evidence>
<proteinExistence type="predicted"/>